<dbReference type="Pfam" id="PF18942">
    <property type="entry name" value="DUF5689"/>
    <property type="match status" value="1"/>
</dbReference>
<proteinExistence type="predicted"/>
<keyword evidence="3" id="KW-1185">Reference proteome</keyword>
<sequence length="615" mass="68269">MKLRNYSLFALALMLAVFTGCDERDYDVPPITAPEYNGQATHTIKQFKEQFTGDYQEIDFHVVISGIVTANDESGNLYKKMIIQDDEQAIELSIDKNSIYNTFRVGQKVFVECEGLYTGKYGDKQLIGYKYQSNGEWTVGRMPAEIFERHVFRHDFPGDKPLPQLVNIADLENTMKDKLVTFENVKFSQGGQVTFADESQNSTSRTIVDADGKQIIAYTSKYANFANKTLPVGWGSLTGIMSNYRGTWQLVIRDTLDIGTFVDDGTTPTPDPDTPVTTVDEDFESAADYDVASINGWSVVKVLGDRDWQIRTFSENNYAQASAHNGTADDYEYWLLTPPIDFDNATNKTMSFETAKAYWNATSSLEVYILDSKEVVNANKTKLEVTVAQEGDSDNAFIPSGDVDLSAQTGIKYIGFKYVAKGGANNSTTFRIDNFKFGVESTPVEDPDPVTTISEDFESGTDYGSAAINNWTVAKVQGDRDWQIRTYNDNNYAQASAHNGAAADYEYWLITPAIDMDNATNKTMSFETAKAYWKSTSSLEVFVMDSADPATATVEKVTAKIAEENDADNTYYPSGDVDLAAQTGIKYIGFKYVAKGGAGNSTTFRIDNFKFGVTE</sequence>
<dbReference type="RefSeq" id="WP_212223497.1">
    <property type="nucleotide sequence ID" value="NZ_JAGUCN010000001.1"/>
</dbReference>
<evidence type="ECO:0000313" key="3">
    <source>
        <dbReference type="Proteomes" id="UP000721861"/>
    </source>
</evidence>
<dbReference type="PROSITE" id="PS51257">
    <property type="entry name" value="PROKAR_LIPOPROTEIN"/>
    <property type="match status" value="1"/>
</dbReference>
<evidence type="ECO:0000313" key="2">
    <source>
        <dbReference type="EMBL" id="MBS2209766.1"/>
    </source>
</evidence>
<protein>
    <recommendedName>
        <fullName evidence="1">DUF5689 domain-containing protein</fullName>
    </recommendedName>
</protein>
<accession>A0ABS5K410</accession>
<evidence type="ECO:0000259" key="1">
    <source>
        <dbReference type="Pfam" id="PF18942"/>
    </source>
</evidence>
<dbReference type="InterPro" id="IPR043744">
    <property type="entry name" value="DUF5689"/>
</dbReference>
<name>A0ABS5K410_9BACT</name>
<comment type="caution">
    <text evidence="2">The sequence shown here is derived from an EMBL/GenBank/DDBJ whole genome shotgun (WGS) entry which is preliminary data.</text>
</comment>
<dbReference type="Proteomes" id="UP000721861">
    <property type="component" value="Unassembled WGS sequence"/>
</dbReference>
<feature type="domain" description="DUF5689" evidence="1">
    <location>
        <begin position="40"/>
        <end position="258"/>
    </location>
</feature>
<organism evidence="2 3">
    <name type="scientific">Carboxylicivirga mesophila</name>
    <dbReference type="NCBI Taxonomy" id="1166478"/>
    <lineage>
        <taxon>Bacteria</taxon>
        <taxon>Pseudomonadati</taxon>
        <taxon>Bacteroidota</taxon>
        <taxon>Bacteroidia</taxon>
        <taxon>Marinilabiliales</taxon>
        <taxon>Marinilabiliaceae</taxon>
        <taxon>Carboxylicivirga</taxon>
    </lineage>
</organism>
<gene>
    <name evidence="2" type="ORF">KEM09_00015</name>
</gene>
<reference evidence="2 3" key="1">
    <citation type="journal article" date="2014" name="Int. J. Syst. Evol. Microbiol.">
        <title>Carboxylicivirga gen. nov. in the family Marinilabiliaceae with two novel species, Carboxylicivirga mesophila sp. nov. and Carboxylicivirga taeanensis sp. nov., and reclassification of Cytophaga fermentans as Saccharicrinis fermentans gen. nov., comb. nov.</title>
        <authorList>
            <person name="Yang S.H."/>
            <person name="Seo H.S."/>
            <person name="Woo J.H."/>
            <person name="Oh H.M."/>
            <person name="Jang H."/>
            <person name="Lee J.H."/>
            <person name="Kim S.J."/>
            <person name="Kwon K.K."/>
        </authorList>
    </citation>
    <scope>NUCLEOTIDE SEQUENCE [LARGE SCALE GENOMIC DNA]</scope>
    <source>
        <strain evidence="2 3">JCM 18290</strain>
    </source>
</reference>
<dbReference type="EMBL" id="JAGUCN010000001">
    <property type="protein sequence ID" value="MBS2209766.1"/>
    <property type="molecule type" value="Genomic_DNA"/>
</dbReference>